<sequence length="686" mass="76460">MDRRALVSRHDVLVDSIDARSPLTVGNGDFACTVDLTGLQSLPEAYPVAPRDATRPDGTLLGTQSTWGWHSMPSAKAYTWRDALVPYQTPRGEVPYVDMSGSISSGTESGTDERDLVLRGNPHRIDLGRIGLRWHGQVLRPEDVTAGEQRLDLYSGMIHSRFEIGGHQVEVTTGCHPDRDIVAFRIRSTALQVGLSAGIAFSYGSEDWHNGADWDSPDRHQTEVEAEAPGRWQVQRTLDETHYVTVIETSGQLHASAQHEVQISTSGAELELVAEFTESTPADLPTVAQVAEHSSTYWASFWKSGAAIDLGAVDDPRAAELERRIVLSQYLTAVNCAGSMPPQETGLVCNSWRGKAHLEMHWWHSAHFPMWGRPELLRRSLAWYRRILPQAREMARVQGYEGARWPKQVGPDGQETPSSIAPFLIWQQPHLIYFAELLWRAGGDRDLLTELREEITATADFMVSFVERTDRGYELPPPLIPAQESYGGIRTRVRNPTYELIYWHWALRTACSWYTRLGLPVPRRWQETAEGMLAPVSRNGVYPAIDGEPWTIREDHPSMLCALGVLPQTEKIDADVMARTLRDVVTGWDWSSTWGWDYPVLAMTAARLGLPDQAVDFLLTDTQKNTVLPNGHNRQDGALPLYLPGNGGLLAAVALMAAGWDHGPKRPAPGFPEGWDVRLEGFDPVP</sequence>
<reference evidence="1" key="1">
    <citation type="journal article" date="2021" name="PeerJ">
        <title>Extensive microbial diversity within the chicken gut microbiome revealed by metagenomics and culture.</title>
        <authorList>
            <person name="Gilroy R."/>
            <person name="Ravi A."/>
            <person name="Getino M."/>
            <person name="Pursley I."/>
            <person name="Horton D.L."/>
            <person name="Alikhan N.F."/>
            <person name="Baker D."/>
            <person name="Gharbi K."/>
            <person name="Hall N."/>
            <person name="Watson M."/>
            <person name="Adriaenssens E.M."/>
            <person name="Foster-Nyarko E."/>
            <person name="Jarju S."/>
            <person name="Secka A."/>
            <person name="Antonio M."/>
            <person name="Oren A."/>
            <person name="Chaudhuri R.R."/>
            <person name="La Ragione R."/>
            <person name="Hildebrand F."/>
            <person name="Pallen M.J."/>
        </authorList>
    </citation>
    <scope>NUCLEOTIDE SEQUENCE</scope>
    <source>
        <strain evidence="1">ChiGjej4B4-7305</strain>
    </source>
</reference>
<dbReference type="GO" id="GO:0005975">
    <property type="term" value="P:carbohydrate metabolic process"/>
    <property type="evidence" value="ECO:0007669"/>
    <property type="project" value="InterPro"/>
</dbReference>
<dbReference type="InterPro" id="IPR008928">
    <property type="entry name" value="6-hairpin_glycosidase_sf"/>
</dbReference>
<dbReference type="PANTHER" id="PTHR11051">
    <property type="entry name" value="GLYCOSYL HYDROLASE-RELATED"/>
    <property type="match status" value="1"/>
</dbReference>
<protein>
    <recommendedName>
        <fullName evidence="3">Glycoside hydrolase family 65</fullName>
    </recommendedName>
</protein>
<name>A0A9D2J389_9MICO</name>
<dbReference type="Gene3D" id="1.50.10.10">
    <property type="match status" value="1"/>
</dbReference>
<dbReference type="GO" id="GO:0004553">
    <property type="term" value="F:hydrolase activity, hydrolyzing O-glycosyl compounds"/>
    <property type="evidence" value="ECO:0007669"/>
    <property type="project" value="TreeGrafter"/>
</dbReference>
<evidence type="ECO:0000313" key="1">
    <source>
        <dbReference type="EMBL" id="HIZ35031.1"/>
    </source>
</evidence>
<organism evidence="1 2">
    <name type="scientific">Candidatus Ruania gallistercoris</name>
    <dbReference type="NCBI Taxonomy" id="2838746"/>
    <lineage>
        <taxon>Bacteria</taxon>
        <taxon>Bacillati</taxon>
        <taxon>Actinomycetota</taxon>
        <taxon>Actinomycetes</taxon>
        <taxon>Micrococcales</taxon>
        <taxon>Ruaniaceae</taxon>
        <taxon>Ruania</taxon>
    </lineage>
</organism>
<proteinExistence type="predicted"/>
<accession>A0A9D2J389</accession>
<dbReference type="PANTHER" id="PTHR11051:SF8">
    <property type="entry name" value="PROTEIN-GLUCOSYLGALACTOSYLHYDROXYLYSINE GLUCOSIDASE"/>
    <property type="match status" value="1"/>
</dbReference>
<dbReference type="AlphaFoldDB" id="A0A9D2J389"/>
<dbReference type="Proteomes" id="UP000824037">
    <property type="component" value="Unassembled WGS sequence"/>
</dbReference>
<dbReference type="InterPro" id="IPR012341">
    <property type="entry name" value="6hp_glycosidase-like_sf"/>
</dbReference>
<dbReference type="EMBL" id="DXBY01000074">
    <property type="protein sequence ID" value="HIZ35031.1"/>
    <property type="molecule type" value="Genomic_DNA"/>
</dbReference>
<dbReference type="SUPFAM" id="SSF48208">
    <property type="entry name" value="Six-hairpin glycosidases"/>
    <property type="match status" value="1"/>
</dbReference>
<reference evidence="1" key="2">
    <citation type="submission" date="2021-04" db="EMBL/GenBank/DDBJ databases">
        <authorList>
            <person name="Gilroy R."/>
        </authorList>
    </citation>
    <scope>NUCLEOTIDE SEQUENCE</scope>
    <source>
        <strain evidence="1">ChiGjej4B4-7305</strain>
    </source>
</reference>
<gene>
    <name evidence="1" type="ORF">H9815_04580</name>
</gene>
<evidence type="ECO:0000313" key="2">
    <source>
        <dbReference type="Proteomes" id="UP000824037"/>
    </source>
</evidence>
<comment type="caution">
    <text evidence="1">The sequence shown here is derived from an EMBL/GenBank/DDBJ whole genome shotgun (WGS) entry which is preliminary data.</text>
</comment>
<evidence type="ECO:0008006" key="3">
    <source>
        <dbReference type="Google" id="ProtNLM"/>
    </source>
</evidence>